<keyword evidence="7 13" id="KW-1133">Transmembrane helix</keyword>
<dbReference type="EMBL" id="ML996569">
    <property type="protein sequence ID" value="KAF2759886.1"/>
    <property type="molecule type" value="Genomic_DNA"/>
</dbReference>
<dbReference type="GO" id="GO:0016705">
    <property type="term" value="F:oxidoreductase activity, acting on paired donors, with incorporation or reduction of molecular oxygen"/>
    <property type="evidence" value="ECO:0007669"/>
    <property type="project" value="InterPro"/>
</dbReference>
<dbReference type="CDD" id="cd11061">
    <property type="entry name" value="CYP67-like"/>
    <property type="match status" value="1"/>
</dbReference>
<keyword evidence="4 12" id="KW-0349">Heme</keyword>
<keyword evidence="6 12" id="KW-0479">Metal-binding</keyword>
<organism evidence="14 15">
    <name type="scientific">Pseudovirgaria hyperparasitica</name>
    <dbReference type="NCBI Taxonomy" id="470096"/>
    <lineage>
        <taxon>Eukaryota</taxon>
        <taxon>Fungi</taxon>
        <taxon>Dikarya</taxon>
        <taxon>Ascomycota</taxon>
        <taxon>Pezizomycotina</taxon>
        <taxon>Dothideomycetes</taxon>
        <taxon>Dothideomycetes incertae sedis</taxon>
        <taxon>Acrospermales</taxon>
        <taxon>Acrospermaceae</taxon>
        <taxon>Pseudovirgaria</taxon>
    </lineage>
</organism>
<evidence type="ECO:0000256" key="1">
    <source>
        <dbReference type="ARBA" id="ARBA00001971"/>
    </source>
</evidence>
<dbReference type="SUPFAM" id="SSF48264">
    <property type="entry name" value="Cytochrome P450"/>
    <property type="match status" value="1"/>
</dbReference>
<accession>A0A6A6WDF1</accession>
<evidence type="ECO:0000313" key="15">
    <source>
        <dbReference type="Proteomes" id="UP000799437"/>
    </source>
</evidence>
<proteinExistence type="inferred from homology"/>
<dbReference type="PANTHER" id="PTHR24305">
    <property type="entry name" value="CYTOCHROME P450"/>
    <property type="match status" value="1"/>
</dbReference>
<dbReference type="PANTHER" id="PTHR24305:SF112">
    <property type="entry name" value="L-ORNITHINE-N5-MONOOXYGENASE (EUROFUNG)"/>
    <property type="match status" value="1"/>
</dbReference>
<keyword evidence="11 13" id="KW-0472">Membrane</keyword>
<evidence type="ECO:0000256" key="10">
    <source>
        <dbReference type="ARBA" id="ARBA00023033"/>
    </source>
</evidence>
<evidence type="ECO:0000313" key="14">
    <source>
        <dbReference type="EMBL" id="KAF2759886.1"/>
    </source>
</evidence>
<dbReference type="GO" id="GO:0005506">
    <property type="term" value="F:iron ion binding"/>
    <property type="evidence" value="ECO:0007669"/>
    <property type="project" value="InterPro"/>
</dbReference>
<feature type="transmembrane region" description="Helical" evidence="13">
    <location>
        <begin position="48"/>
        <end position="66"/>
    </location>
</feature>
<dbReference type="OrthoDB" id="6692864at2759"/>
<keyword evidence="15" id="KW-1185">Reference proteome</keyword>
<evidence type="ECO:0000256" key="2">
    <source>
        <dbReference type="ARBA" id="ARBA00004370"/>
    </source>
</evidence>
<evidence type="ECO:0000256" key="5">
    <source>
        <dbReference type="ARBA" id="ARBA00022692"/>
    </source>
</evidence>
<evidence type="ECO:0000256" key="13">
    <source>
        <dbReference type="SAM" id="Phobius"/>
    </source>
</evidence>
<comment type="similarity">
    <text evidence="3">Belongs to the cytochrome P450 family.</text>
</comment>
<protein>
    <submittedName>
        <fullName evidence="14">Cytochrome P450 monooxygenase-like protein</fullName>
    </submittedName>
</protein>
<reference evidence="14" key="1">
    <citation type="journal article" date="2020" name="Stud. Mycol.">
        <title>101 Dothideomycetes genomes: a test case for predicting lifestyles and emergence of pathogens.</title>
        <authorList>
            <person name="Haridas S."/>
            <person name="Albert R."/>
            <person name="Binder M."/>
            <person name="Bloem J."/>
            <person name="Labutti K."/>
            <person name="Salamov A."/>
            <person name="Andreopoulos B."/>
            <person name="Baker S."/>
            <person name="Barry K."/>
            <person name="Bills G."/>
            <person name="Bluhm B."/>
            <person name="Cannon C."/>
            <person name="Castanera R."/>
            <person name="Culley D."/>
            <person name="Daum C."/>
            <person name="Ezra D."/>
            <person name="Gonzalez J."/>
            <person name="Henrissat B."/>
            <person name="Kuo A."/>
            <person name="Liang C."/>
            <person name="Lipzen A."/>
            <person name="Lutzoni F."/>
            <person name="Magnuson J."/>
            <person name="Mondo S."/>
            <person name="Nolan M."/>
            <person name="Ohm R."/>
            <person name="Pangilinan J."/>
            <person name="Park H.-J."/>
            <person name="Ramirez L."/>
            <person name="Alfaro M."/>
            <person name="Sun H."/>
            <person name="Tritt A."/>
            <person name="Yoshinaga Y."/>
            <person name="Zwiers L.-H."/>
            <person name="Turgeon B."/>
            <person name="Goodwin S."/>
            <person name="Spatafora J."/>
            <person name="Crous P."/>
            <person name="Grigoriev I."/>
        </authorList>
    </citation>
    <scope>NUCLEOTIDE SEQUENCE</scope>
    <source>
        <strain evidence="14">CBS 121739</strain>
    </source>
</reference>
<evidence type="ECO:0000256" key="11">
    <source>
        <dbReference type="ARBA" id="ARBA00023136"/>
    </source>
</evidence>
<comment type="cofactor">
    <cofactor evidence="1 12">
        <name>heme</name>
        <dbReference type="ChEBI" id="CHEBI:30413"/>
    </cofactor>
</comment>
<evidence type="ECO:0000256" key="7">
    <source>
        <dbReference type="ARBA" id="ARBA00022989"/>
    </source>
</evidence>
<name>A0A6A6WDF1_9PEZI</name>
<dbReference type="InterPro" id="IPR050121">
    <property type="entry name" value="Cytochrome_P450_monoxygenase"/>
</dbReference>
<feature type="binding site" description="axial binding residue" evidence="12">
    <location>
        <position position="461"/>
    </location>
    <ligand>
        <name>heme</name>
        <dbReference type="ChEBI" id="CHEBI:30413"/>
    </ligand>
    <ligandPart>
        <name>Fe</name>
        <dbReference type="ChEBI" id="CHEBI:18248"/>
    </ligandPart>
</feature>
<feature type="transmembrane region" description="Helical" evidence="13">
    <location>
        <begin position="317"/>
        <end position="342"/>
    </location>
</feature>
<dbReference type="InterPro" id="IPR001128">
    <property type="entry name" value="Cyt_P450"/>
</dbReference>
<gene>
    <name evidence="14" type="ORF">EJ05DRAFT_537098</name>
</gene>
<evidence type="ECO:0000256" key="4">
    <source>
        <dbReference type="ARBA" id="ARBA00022617"/>
    </source>
</evidence>
<keyword evidence="9 12" id="KW-0408">Iron</keyword>
<dbReference type="GO" id="GO:0020037">
    <property type="term" value="F:heme binding"/>
    <property type="evidence" value="ECO:0007669"/>
    <property type="project" value="InterPro"/>
</dbReference>
<dbReference type="GO" id="GO:0004497">
    <property type="term" value="F:monooxygenase activity"/>
    <property type="evidence" value="ECO:0007669"/>
    <property type="project" value="UniProtKB-KW"/>
</dbReference>
<evidence type="ECO:0000256" key="3">
    <source>
        <dbReference type="ARBA" id="ARBA00010617"/>
    </source>
</evidence>
<evidence type="ECO:0000256" key="8">
    <source>
        <dbReference type="ARBA" id="ARBA00023002"/>
    </source>
</evidence>
<dbReference type="Proteomes" id="UP000799437">
    <property type="component" value="Unassembled WGS sequence"/>
</dbReference>
<dbReference type="Gene3D" id="1.10.630.10">
    <property type="entry name" value="Cytochrome P450"/>
    <property type="match status" value="1"/>
</dbReference>
<comment type="subcellular location">
    <subcellularLocation>
        <location evidence="2">Membrane</location>
    </subcellularLocation>
</comment>
<dbReference type="InterPro" id="IPR002401">
    <property type="entry name" value="Cyt_P450_E_grp-I"/>
</dbReference>
<evidence type="ECO:0000256" key="12">
    <source>
        <dbReference type="PIRSR" id="PIRSR602401-1"/>
    </source>
</evidence>
<dbReference type="AlphaFoldDB" id="A0A6A6WDF1"/>
<dbReference type="RefSeq" id="XP_033602337.1">
    <property type="nucleotide sequence ID" value="XM_033749359.1"/>
</dbReference>
<sequence length="521" mass="59272">MLNKDAPWLVPIYATIAFLVEIVVYFYVLPESQSHRLQSSLAETESLIFFHFLALYSSIVVYRVFFHPLRRYPGPILARITNFWHVYKCLDAKNHLLLEKLHEQYGPIVRVGPQELSIVSPDIHLAMSGARTKCTKAALYDLTLPSRGLNVTRNTSEHDRRKKVWDPGFTASVALESYHGRIVFYGDQLLQYLQSKQNQPIDVRECFYWFAFDIMGDLALGRSFNMLRNGQWHNVLATMRKGMSMLGPLTPVPWLARVGMAIPGAMKDWNNMCKWCEERMRERLQMGVKELDISHWLIEGSRNGNGDYDWDWLSGDALSIITAGSDTVATTLVFAFYVLALYPEEQRKLRRSLPPAVDIGSQEKLAQMAHLNAFLNEVLRLYPAVPSGGYRIVGEQGLPIASLNTIIPPETIITGPRWSISRLESCFEQAHDFIPDRWTTRAHMVKDKRAFVPFNQGRYSCIGKNLAWIELRHILALLVSRFEVTFGPGEDGSRFLADMKDTFAAAPGMCSLVFKDIGSSV</sequence>
<evidence type="ECO:0000256" key="9">
    <source>
        <dbReference type="ARBA" id="ARBA00023004"/>
    </source>
</evidence>
<dbReference type="GeneID" id="54490413"/>
<feature type="transmembrane region" description="Helical" evidence="13">
    <location>
        <begin position="7"/>
        <end position="28"/>
    </location>
</feature>
<dbReference type="PRINTS" id="PR00385">
    <property type="entry name" value="P450"/>
</dbReference>
<evidence type="ECO:0000256" key="6">
    <source>
        <dbReference type="ARBA" id="ARBA00022723"/>
    </source>
</evidence>
<dbReference type="Pfam" id="PF00067">
    <property type="entry name" value="p450"/>
    <property type="match status" value="1"/>
</dbReference>
<keyword evidence="10 14" id="KW-0503">Monooxygenase</keyword>
<keyword evidence="8" id="KW-0560">Oxidoreductase</keyword>
<dbReference type="GO" id="GO:0016020">
    <property type="term" value="C:membrane"/>
    <property type="evidence" value="ECO:0007669"/>
    <property type="project" value="UniProtKB-SubCell"/>
</dbReference>
<dbReference type="InterPro" id="IPR036396">
    <property type="entry name" value="Cyt_P450_sf"/>
</dbReference>
<keyword evidence="5 13" id="KW-0812">Transmembrane</keyword>
<dbReference type="PRINTS" id="PR00463">
    <property type="entry name" value="EP450I"/>
</dbReference>